<evidence type="ECO:0000313" key="1">
    <source>
        <dbReference type="EMBL" id="KAJ7698618.1"/>
    </source>
</evidence>
<name>A0AAD7DUZ0_MYCRO</name>
<reference evidence="1" key="1">
    <citation type="submission" date="2023-03" db="EMBL/GenBank/DDBJ databases">
        <title>Massive genome expansion in bonnet fungi (Mycena s.s.) driven by repeated elements and novel gene families across ecological guilds.</title>
        <authorList>
            <consortium name="Lawrence Berkeley National Laboratory"/>
            <person name="Harder C.B."/>
            <person name="Miyauchi S."/>
            <person name="Viragh M."/>
            <person name="Kuo A."/>
            <person name="Thoen E."/>
            <person name="Andreopoulos B."/>
            <person name="Lu D."/>
            <person name="Skrede I."/>
            <person name="Drula E."/>
            <person name="Henrissat B."/>
            <person name="Morin E."/>
            <person name="Kohler A."/>
            <person name="Barry K."/>
            <person name="LaButti K."/>
            <person name="Morin E."/>
            <person name="Salamov A."/>
            <person name="Lipzen A."/>
            <person name="Mereny Z."/>
            <person name="Hegedus B."/>
            <person name="Baldrian P."/>
            <person name="Stursova M."/>
            <person name="Weitz H."/>
            <person name="Taylor A."/>
            <person name="Grigoriev I.V."/>
            <person name="Nagy L.G."/>
            <person name="Martin F."/>
            <person name="Kauserud H."/>
        </authorList>
    </citation>
    <scope>NUCLEOTIDE SEQUENCE</scope>
    <source>
        <strain evidence="1">CBHHK067</strain>
    </source>
</reference>
<organism evidence="1 2">
    <name type="scientific">Mycena rosella</name>
    <name type="common">Pink bonnet</name>
    <name type="synonym">Agaricus rosellus</name>
    <dbReference type="NCBI Taxonomy" id="1033263"/>
    <lineage>
        <taxon>Eukaryota</taxon>
        <taxon>Fungi</taxon>
        <taxon>Dikarya</taxon>
        <taxon>Basidiomycota</taxon>
        <taxon>Agaricomycotina</taxon>
        <taxon>Agaricomycetes</taxon>
        <taxon>Agaricomycetidae</taxon>
        <taxon>Agaricales</taxon>
        <taxon>Marasmiineae</taxon>
        <taxon>Mycenaceae</taxon>
        <taxon>Mycena</taxon>
    </lineage>
</organism>
<protein>
    <submittedName>
        <fullName evidence="1">Uncharacterized protein</fullName>
    </submittedName>
</protein>
<sequence>MHPSPRLDLRRYRDFETFTAELQGKIPLVNAESADIITSVLVFKTEVEARSLRAGKQKRILQPGPPLTPDNAIATLVAYNVTVGIKVDGPFSARSTRFDMAWAEALALTSSNLEVLHHQKRELIASACIPLQTRHSSQSTTKHHRLGGPSTRFTCNLQYCNPHRLREVCNNF</sequence>
<dbReference type="Proteomes" id="UP001221757">
    <property type="component" value="Unassembled WGS sequence"/>
</dbReference>
<evidence type="ECO:0000313" key="2">
    <source>
        <dbReference type="Proteomes" id="UP001221757"/>
    </source>
</evidence>
<proteinExistence type="predicted"/>
<dbReference type="AlphaFoldDB" id="A0AAD7DUZ0"/>
<keyword evidence="2" id="KW-1185">Reference proteome</keyword>
<dbReference type="EMBL" id="JARKIE010000025">
    <property type="protein sequence ID" value="KAJ7698618.1"/>
    <property type="molecule type" value="Genomic_DNA"/>
</dbReference>
<comment type="caution">
    <text evidence="1">The sequence shown here is derived from an EMBL/GenBank/DDBJ whole genome shotgun (WGS) entry which is preliminary data.</text>
</comment>
<accession>A0AAD7DUZ0</accession>
<gene>
    <name evidence="1" type="ORF">B0H17DRAFT_1129663</name>
</gene>